<evidence type="ECO:0000259" key="7">
    <source>
        <dbReference type="Pfam" id="PF17390"/>
    </source>
</evidence>
<dbReference type="Gene3D" id="2.60.40.10">
    <property type="entry name" value="Immunoglobulins"/>
    <property type="match status" value="1"/>
</dbReference>
<evidence type="ECO:0000259" key="6">
    <source>
        <dbReference type="Pfam" id="PF17389"/>
    </source>
</evidence>
<dbReference type="InterPro" id="IPR008902">
    <property type="entry name" value="Rhamnosid_concanavalin"/>
</dbReference>
<evidence type="ECO:0000256" key="3">
    <source>
        <dbReference type="ARBA" id="ARBA00022801"/>
    </source>
</evidence>
<evidence type="ECO:0000259" key="4">
    <source>
        <dbReference type="Pfam" id="PF05592"/>
    </source>
</evidence>
<gene>
    <name evidence="8" type="ORF">GCM10011413_18180</name>
</gene>
<dbReference type="Pfam" id="PF05592">
    <property type="entry name" value="Bac_rhamnosid"/>
    <property type="match status" value="1"/>
</dbReference>
<dbReference type="PANTHER" id="PTHR33307">
    <property type="entry name" value="ALPHA-RHAMNOSIDASE (EUROFUNG)"/>
    <property type="match status" value="1"/>
</dbReference>
<dbReference type="Proteomes" id="UP000622648">
    <property type="component" value="Unassembled WGS sequence"/>
</dbReference>
<protein>
    <recommendedName>
        <fullName evidence="2">alpha-L-rhamnosidase</fullName>
        <ecNumber evidence="2">3.2.1.40</ecNumber>
    </recommendedName>
</protein>
<sequence>MFGFTTQAKAILITSVKPQQLKCESIENPQGIDILNPSLSWTIQSQANRRGVLQTAYRIIVSTSKENLAKNIGDVWDSGQVRSAQMNNIHYAGKILKSTSFYWWKVKIWDEKGNPSNYSMPARWITGLLGDAPIQAKWISAKGAEKFAHQYQSAKSDFNLKRDLPEYRMYGPKPSDPNFSSVLLRKSFVVKPKIKSAIIHISGLGQYELTVNGQKIGKDILSPGWSDYTKTILYDTFDITAQFKNGENAIGIILSNGMYNIQPDSVRYVKFLVSYGQLKAIASIHLQYADGSAEVIVTDQSWQVSPGPVTYSNLFGGEDYDERLAQQGWDEPNFIPKTKWAAAETCSTPGGKLKGLSCAAAPIMAIENLTPIKATQLSAHKWVYDLGQNASIMPEIMIKGNAGSMVRITPAELLKPDGHVDRASVTQDGIRPAWWQYTMGSSKVEKWFPKFFYQGARYLEVELFPAEGDSQYPVLEELKGVVVHSSAAPIGSFSSSNELFNRIYSLVRWAQRSNMMSVMTDCPHREKQGWLEQYHLNGPSLRYNFDLTPMFRKIMNDMSDSQLDNGLVPNIAPEFFMAGADIINNGFRNSPEWGSSFIIVPWQQYLFNGDVSLVRNYYAKMQKYLAFLDASAKKNLLHSGLGDWYDIGPKPAWGSQLTPISFTASAIYFYDYQLMGKMAALIGKPEEAKTYLNKSEMIRKAFNDEFFNPVTNTYATGSNTTYAMPLFLKIAAPQHREALIKNLVSDIRKAGNSFNSGEVGYRFLLGALDREGYSDVIYDMNNQSDRPGYGYQLKMGATALTEKWDASVGSFGSQNHFMSGQINEWFFHGLAGISEDENGPGFRKMIIKPTVTGDLKWVKGSYKSVSGEIKSYWLRNGNKLSLDLQIPANTEATVYVPATNPDLVMEGSKKAIQVPGIKWIKYEAPYAVYHVGSGVYHFKSEIK</sequence>
<dbReference type="Gene3D" id="2.60.120.260">
    <property type="entry name" value="Galactose-binding domain-like"/>
    <property type="match status" value="2"/>
</dbReference>
<accession>A0ABQ1SNS3</accession>
<reference evidence="9" key="1">
    <citation type="journal article" date="2019" name="Int. J. Syst. Evol. Microbiol.">
        <title>The Global Catalogue of Microorganisms (GCM) 10K type strain sequencing project: providing services to taxonomists for standard genome sequencing and annotation.</title>
        <authorList>
            <consortium name="The Broad Institute Genomics Platform"/>
            <consortium name="The Broad Institute Genome Sequencing Center for Infectious Disease"/>
            <person name="Wu L."/>
            <person name="Ma J."/>
        </authorList>
    </citation>
    <scope>NUCLEOTIDE SEQUENCE [LARGE SCALE GENOMIC DNA]</scope>
    <source>
        <strain evidence="9">CGMCC 1.15644</strain>
    </source>
</reference>
<dbReference type="InterPro" id="IPR012341">
    <property type="entry name" value="6hp_glycosidase-like_sf"/>
</dbReference>
<dbReference type="InterPro" id="IPR013783">
    <property type="entry name" value="Ig-like_fold"/>
</dbReference>
<dbReference type="InterPro" id="IPR035398">
    <property type="entry name" value="Bac_rhamnosid_C"/>
</dbReference>
<name>A0ABQ1SNS3_9SPHI</name>
<evidence type="ECO:0000256" key="1">
    <source>
        <dbReference type="ARBA" id="ARBA00001445"/>
    </source>
</evidence>
<dbReference type="SUPFAM" id="SSF48208">
    <property type="entry name" value="Six-hairpin glycosidases"/>
    <property type="match status" value="1"/>
</dbReference>
<proteinExistence type="predicted"/>
<keyword evidence="3 8" id="KW-0378">Hydrolase</keyword>
<evidence type="ECO:0000259" key="5">
    <source>
        <dbReference type="Pfam" id="PF08531"/>
    </source>
</evidence>
<dbReference type="EMBL" id="BMJO01000003">
    <property type="protein sequence ID" value="GGE52236.1"/>
    <property type="molecule type" value="Genomic_DNA"/>
</dbReference>
<dbReference type="Gene3D" id="1.50.10.10">
    <property type="match status" value="1"/>
</dbReference>
<dbReference type="GO" id="GO:0016787">
    <property type="term" value="F:hydrolase activity"/>
    <property type="evidence" value="ECO:0007669"/>
    <property type="project" value="UniProtKB-KW"/>
</dbReference>
<dbReference type="InterPro" id="IPR016007">
    <property type="entry name" value="Alpha_rhamnosid"/>
</dbReference>
<dbReference type="InterPro" id="IPR013737">
    <property type="entry name" value="Bac_rhamnosid_N"/>
</dbReference>
<keyword evidence="9" id="KW-1185">Reference proteome</keyword>
<evidence type="ECO:0000256" key="2">
    <source>
        <dbReference type="ARBA" id="ARBA00012652"/>
    </source>
</evidence>
<comment type="catalytic activity">
    <reaction evidence="1">
        <text>Hydrolysis of terminal non-reducing alpha-L-rhamnose residues in alpha-L-rhamnosides.</text>
        <dbReference type="EC" id="3.2.1.40"/>
    </reaction>
</comment>
<dbReference type="EC" id="3.2.1.40" evidence="2"/>
<dbReference type="PIRSF" id="PIRSF010631">
    <property type="entry name" value="A-rhamnsds"/>
    <property type="match status" value="1"/>
</dbReference>
<feature type="domain" description="Bacterial alpha-L-rhamnosidase N-terminal" evidence="5">
    <location>
        <begin position="193"/>
        <end position="357"/>
    </location>
</feature>
<dbReference type="Pfam" id="PF25788">
    <property type="entry name" value="Ig_Rha78A_N"/>
    <property type="match status" value="1"/>
</dbReference>
<dbReference type="Pfam" id="PF08531">
    <property type="entry name" value="Bac_rhamnosid_N"/>
    <property type="match status" value="1"/>
</dbReference>
<dbReference type="Pfam" id="PF17389">
    <property type="entry name" value="Bac_rhamnosid6H"/>
    <property type="match status" value="1"/>
</dbReference>
<dbReference type="InterPro" id="IPR008928">
    <property type="entry name" value="6-hairpin_glycosidase_sf"/>
</dbReference>
<evidence type="ECO:0000313" key="9">
    <source>
        <dbReference type="Proteomes" id="UP000622648"/>
    </source>
</evidence>
<feature type="domain" description="Alpha-L-rhamnosidase concanavalin-like" evidence="4">
    <location>
        <begin position="376"/>
        <end position="484"/>
    </location>
</feature>
<comment type="caution">
    <text evidence="8">The sequence shown here is derived from an EMBL/GenBank/DDBJ whole genome shotgun (WGS) entry which is preliminary data.</text>
</comment>
<evidence type="ECO:0000313" key="8">
    <source>
        <dbReference type="EMBL" id="GGE52236.1"/>
    </source>
</evidence>
<dbReference type="InterPro" id="IPR035396">
    <property type="entry name" value="Bac_rhamnosid6H"/>
</dbReference>
<feature type="domain" description="Alpha-L-rhamnosidase C-terminal" evidence="7">
    <location>
        <begin position="832"/>
        <end position="909"/>
    </location>
</feature>
<feature type="domain" description="Alpha-L-rhamnosidase six-hairpin glycosidase" evidence="6">
    <location>
        <begin position="490"/>
        <end position="828"/>
    </location>
</feature>
<dbReference type="PANTHER" id="PTHR33307:SF11">
    <property type="entry name" value="ALPHA-L-RHAMNOSIDASE"/>
    <property type="match status" value="1"/>
</dbReference>
<dbReference type="Pfam" id="PF17390">
    <property type="entry name" value="Bac_rhamnosid_C"/>
    <property type="match status" value="1"/>
</dbReference>
<organism evidence="8 9">
    <name type="scientific">Pedobacter psychrotolerans</name>
    <dbReference type="NCBI Taxonomy" id="1843235"/>
    <lineage>
        <taxon>Bacteria</taxon>
        <taxon>Pseudomonadati</taxon>
        <taxon>Bacteroidota</taxon>
        <taxon>Sphingobacteriia</taxon>
        <taxon>Sphingobacteriales</taxon>
        <taxon>Sphingobacteriaceae</taxon>
        <taxon>Pedobacter</taxon>
    </lineage>
</organism>
<dbReference type="Gene3D" id="2.60.420.10">
    <property type="entry name" value="Maltose phosphorylase, domain 3"/>
    <property type="match status" value="1"/>
</dbReference>